<evidence type="ECO:0000256" key="1">
    <source>
        <dbReference type="SAM" id="MobiDB-lite"/>
    </source>
</evidence>
<proteinExistence type="predicted"/>
<protein>
    <submittedName>
        <fullName evidence="2">Uncharacterized protein</fullName>
    </submittedName>
</protein>
<comment type="caution">
    <text evidence="2">The sequence shown here is derived from an EMBL/GenBank/DDBJ whole genome shotgun (WGS) entry which is preliminary data.</text>
</comment>
<name>A0A162B1Y3_DAUCS</name>
<dbReference type="EMBL" id="LNRQ01000001">
    <property type="protein sequence ID" value="KZN08953.1"/>
    <property type="molecule type" value="Genomic_DNA"/>
</dbReference>
<feature type="region of interest" description="Disordered" evidence="1">
    <location>
        <begin position="54"/>
        <end position="81"/>
    </location>
</feature>
<organism evidence="2">
    <name type="scientific">Daucus carota subsp. sativus</name>
    <name type="common">Carrot</name>
    <dbReference type="NCBI Taxonomy" id="79200"/>
    <lineage>
        <taxon>Eukaryota</taxon>
        <taxon>Viridiplantae</taxon>
        <taxon>Streptophyta</taxon>
        <taxon>Embryophyta</taxon>
        <taxon>Tracheophyta</taxon>
        <taxon>Spermatophyta</taxon>
        <taxon>Magnoliopsida</taxon>
        <taxon>eudicotyledons</taxon>
        <taxon>Gunneridae</taxon>
        <taxon>Pentapetalae</taxon>
        <taxon>asterids</taxon>
        <taxon>campanulids</taxon>
        <taxon>Apiales</taxon>
        <taxon>Apiaceae</taxon>
        <taxon>Apioideae</taxon>
        <taxon>Scandiceae</taxon>
        <taxon>Daucinae</taxon>
        <taxon>Daucus</taxon>
        <taxon>Daucus sect. Daucus</taxon>
    </lineage>
</organism>
<accession>A0A162B1Y3</accession>
<reference evidence="2" key="1">
    <citation type="journal article" date="2016" name="Nat. Genet.">
        <title>A high-quality carrot genome assembly provides new insights into carotenoid accumulation and asterid genome evolution.</title>
        <authorList>
            <person name="Iorizzo M."/>
            <person name="Ellison S."/>
            <person name="Senalik D."/>
            <person name="Zeng P."/>
            <person name="Satapoomin P."/>
            <person name="Huang J."/>
            <person name="Bowman M."/>
            <person name="Iovene M."/>
            <person name="Sanseverino W."/>
            <person name="Cavagnaro P."/>
            <person name="Yildiz M."/>
            <person name="Macko-Podgorni A."/>
            <person name="Moranska E."/>
            <person name="Grzebelus E."/>
            <person name="Grzebelus D."/>
            <person name="Ashrafi H."/>
            <person name="Zheng Z."/>
            <person name="Cheng S."/>
            <person name="Spooner D."/>
            <person name="Van Deynze A."/>
            <person name="Simon P."/>
        </authorList>
    </citation>
    <scope>NUCLEOTIDE SEQUENCE [LARGE SCALE GENOMIC DNA]</scope>
    <source>
        <tissue evidence="2">Leaf</tissue>
    </source>
</reference>
<sequence>MFASEVNLFIKGLYLQWTRNRSESKVVVEMKKRFGDLTTDMAVRTVIAGKRYSGTGVQNDEESRRLQEAKGQMKKTADRDR</sequence>
<evidence type="ECO:0000313" key="2">
    <source>
        <dbReference type="EMBL" id="KZN08953.1"/>
    </source>
</evidence>
<gene>
    <name evidence="2" type="ORF">DCAR_001609</name>
</gene>
<dbReference type="Gramene" id="KZN08953">
    <property type="protein sequence ID" value="KZN08953"/>
    <property type="gene ID" value="DCAR_001609"/>
</dbReference>
<dbReference type="AlphaFoldDB" id="A0A162B1Y3"/>